<evidence type="ECO:0000313" key="2">
    <source>
        <dbReference type="Proteomes" id="UP000295714"/>
    </source>
</evidence>
<accession>A0A4R1KKU0</accession>
<reference evidence="1 2" key="1">
    <citation type="journal article" date="2015" name="Stand. Genomic Sci.">
        <title>Genomic Encyclopedia of Bacterial and Archaeal Type Strains, Phase III: the genomes of soil and plant-associated and newly described type strains.</title>
        <authorList>
            <person name="Whitman W.B."/>
            <person name="Woyke T."/>
            <person name="Klenk H.P."/>
            <person name="Zhou Y."/>
            <person name="Lilburn T.G."/>
            <person name="Beck B.J."/>
            <person name="De Vos P."/>
            <person name="Vandamme P."/>
            <person name="Eisen J.A."/>
            <person name="Garrity G."/>
            <person name="Hugenholtz P."/>
            <person name="Kyrpides N.C."/>
        </authorList>
    </citation>
    <scope>NUCLEOTIDE SEQUENCE [LARGE SCALE GENOMIC DNA]</scope>
    <source>
        <strain evidence="1 2">CECT 8445</strain>
    </source>
</reference>
<evidence type="ECO:0000313" key="1">
    <source>
        <dbReference type="EMBL" id="TCK65010.1"/>
    </source>
</evidence>
<proteinExistence type="predicted"/>
<dbReference type="NCBIfam" id="TIGR03696">
    <property type="entry name" value="Rhs_assc_core"/>
    <property type="match status" value="1"/>
</dbReference>
<organism evidence="1 2">
    <name type="scientific">Winogradskyella wandonensis</name>
    <dbReference type="NCBI Taxonomy" id="1442586"/>
    <lineage>
        <taxon>Bacteria</taxon>
        <taxon>Pseudomonadati</taxon>
        <taxon>Bacteroidota</taxon>
        <taxon>Flavobacteriia</taxon>
        <taxon>Flavobacteriales</taxon>
        <taxon>Flavobacteriaceae</taxon>
        <taxon>Winogradskyella</taxon>
    </lineage>
</organism>
<gene>
    <name evidence="1" type="ORF">DFQ05_2222</name>
</gene>
<keyword evidence="2" id="KW-1185">Reference proteome</keyword>
<dbReference type="InterPro" id="IPR028208">
    <property type="entry name" value="Effector_pro_NleD-like"/>
</dbReference>
<dbReference type="Proteomes" id="UP000295714">
    <property type="component" value="Unassembled WGS sequence"/>
</dbReference>
<dbReference type="RefSeq" id="WP_132705447.1">
    <property type="nucleotide sequence ID" value="NZ_SMGI01000004.1"/>
</dbReference>
<dbReference type="OrthoDB" id="964483at2"/>
<dbReference type="Pfam" id="PF14891">
    <property type="entry name" value="Peptidase_M91"/>
    <property type="match status" value="1"/>
</dbReference>
<dbReference type="Gene3D" id="2.180.10.10">
    <property type="entry name" value="RHS repeat-associated core"/>
    <property type="match status" value="1"/>
</dbReference>
<name>A0A4R1KKU0_9FLAO</name>
<protein>
    <submittedName>
        <fullName evidence="1">RHS repeat-associated protein</fullName>
    </submittedName>
</protein>
<sequence>MPMPNRNIEGNYRYGYQGEYAEKEEIGSTNSFELRLWDSRIGRWMSPDPYNEFSSPYLGMGNNPLKFIDIDGGKIYIYATISGKSTTFEYKNGTLYYAQSGKEYKGTDSFLTEVKTALRKLDYGYKFKNLVIDSGGNIGTNSFINSLVTAKDIYRIRLHPKQGNSTNGLEVLVDPKTKVKTYTRKGLKLSPFFITLGHELAHAWDNAKGISDKSVWYKVDTNGDGVKNRSVKKSEQFASAIENMFRGEHQLPLRKYYSVDTSGSPLNQSLLLDKTLNTIFTLKGGVKDKCKCGN</sequence>
<comment type="caution">
    <text evidence="1">The sequence shown here is derived from an EMBL/GenBank/DDBJ whole genome shotgun (WGS) entry which is preliminary data.</text>
</comment>
<dbReference type="InterPro" id="IPR022385">
    <property type="entry name" value="Rhs_assc_core"/>
</dbReference>
<dbReference type="AlphaFoldDB" id="A0A4R1KKU0"/>
<dbReference type="EMBL" id="SMGI01000004">
    <property type="protein sequence ID" value="TCK65010.1"/>
    <property type="molecule type" value="Genomic_DNA"/>
</dbReference>